<evidence type="ECO:0000313" key="3">
    <source>
        <dbReference type="Proteomes" id="UP000824263"/>
    </source>
</evidence>
<name>A0A9D1UF93_9FIRM</name>
<reference evidence="2" key="1">
    <citation type="journal article" date="2021" name="PeerJ">
        <title>Extensive microbial diversity within the chicken gut microbiome revealed by metagenomics and culture.</title>
        <authorList>
            <person name="Gilroy R."/>
            <person name="Ravi A."/>
            <person name="Getino M."/>
            <person name="Pursley I."/>
            <person name="Horton D.L."/>
            <person name="Alikhan N.F."/>
            <person name="Baker D."/>
            <person name="Gharbi K."/>
            <person name="Hall N."/>
            <person name="Watson M."/>
            <person name="Adriaenssens E.M."/>
            <person name="Foster-Nyarko E."/>
            <person name="Jarju S."/>
            <person name="Secka A."/>
            <person name="Antonio M."/>
            <person name="Oren A."/>
            <person name="Chaudhuri R.R."/>
            <person name="La Ragione R."/>
            <person name="Hildebrand F."/>
            <person name="Pallen M.J."/>
        </authorList>
    </citation>
    <scope>NUCLEOTIDE SEQUENCE</scope>
    <source>
        <strain evidence="2">ChiSxjej1B13-11762</strain>
    </source>
</reference>
<protein>
    <submittedName>
        <fullName evidence="2">Uncharacterized protein</fullName>
    </submittedName>
</protein>
<sequence>MSEKAYKSMSIAGVASIVVGVVVAATGIAAGSIAIVFGSRLLKDRKGLTF</sequence>
<gene>
    <name evidence="2" type="ORF">H9873_09175</name>
</gene>
<keyword evidence="1" id="KW-0472">Membrane</keyword>
<dbReference type="EMBL" id="DXGF01000157">
    <property type="protein sequence ID" value="HIW84481.1"/>
    <property type="molecule type" value="Genomic_DNA"/>
</dbReference>
<evidence type="ECO:0000256" key="1">
    <source>
        <dbReference type="SAM" id="Phobius"/>
    </source>
</evidence>
<keyword evidence="1" id="KW-1133">Transmembrane helix</keyword>
<comment type="caution">
    <text evidence="2">The sequence shown here is derived from an EMBL/GenBank/DDBJ whole genome shotgun (WGS) entry which is preliminary data.</text>
</comment>
<reference evidence="2" key="2">
    <citation type="submission" date="2021-04" db="EMBL/GenBank/DDBJ databases">
        <authorList>
            <person name="Gilroy R."/>
        </authorList>
    </citation>
    <scope>NUCLEOTIDE SEQUENCE</scope>
    <source>
        <strain evidence="2">ChiSxjej1B13-11762</strain>
    </source>
</reference>
<dbReference type="AlphaFoldDB" id="A0A9D1UF93"/>
<proteinExistence type="predicted"/>
<organism evidence="2 3">
    <name type="scientific">Candidatus Dorea gallistercoris</name>
    <dbReference type="NCBI Taxonomy" id="2838542"/>
    <lineage>
        <taxon>Bacteria</taxon>
        <taxon>Bacillati</taxon>
        <taxon>Bacillota</taxon>
        <taxon>Clostridia</taxon>
        <taxon>Lachnospirales</taxon>
        <taxon>Lachnospiraceae</taxon>
        <taxon>Dorea</taxon>
    </lineage>
</organism>
<feature type="transmembrane region" description="Helical" evidence="1">
    <location>
        <begin position="12"/>
        <end position="37"/>
    </location>
</feature>
<keyword evidence="1" id="KW-0812">Transmembrane</keyword>
<dbReference type="Proteomes" id="UP000824263">
    <property type="component" value="Unassembled WGS sequence"/>
</dbReference>
<evidence type="ECO:0000313" key="2">
    <source>
        <dbReference type="EMBL" id="HIW84481.1"/>
    </source>
</evidence>
<accession>A0A9D1UF93</accession>